<dbReference type="HOGENOM" id="CLU_016507_0_0_1"/>
<feature type="compositionally biased region" description="Polar residues" evidence="2">
    <location>
        <begin position="401"/>
        <end position="439"/>
    </location>
</feature>
<dbReference type="Proteomes" id="UP000001744">
    <property type="component" value="Unassembled WGS sequence"/>
</dbReference>
<dbReference type="JaponicusDB" id="SJAG_04595">
    <property type="gene designation" value="cfh1"/>
</dbReference>
<dbReference type="AlphaFoldDB" id="B6K788"/>
<feature type="region of interest" description="Disordered" evidence="2">
    <location>
        <begin position="173"/>
        <end position="439"/>
    </location>
</feature>
<dbReference type="GeneID" id="7049751"/>
<dbReference type="eggNOG" id="KOG1550">
    <property type="taxonomic scope" value="Eukaryota"/>
</dbReference>
<reference evidence="3 5" key="1">
    <citation type="journal article" date="2011" name="Science">
        <title>Comparative functional genomics of the fission yeasts.</title>
        <authorList>
            <person name="Rhind N."/>
            <person name="Chen Z."/>
            <person name="Yassour M."/>
            <person name="Thompson D.A."/>
            <person name="Haas B.J."/>
            <person name="Habib N."/>
            <person name="Wapinski I."/>
            <person name="Roy S."/>
            <person name="Lin M.F."/>
            <person name="Heiman D.I."/>
            <person name="Young S.K."/>
            <person name="Furuya K."/>
            <person name="Guo Y."/>
            <person name="Pidoux A."/>
            <person name="Chen H.M."/>
            <person name="Robbertse B."/>
            <person name="Goldberg J.M."/>
            <person name="Aoki K."/>
            <person name="Bayne E.H."/>
            <person name="Berlin A.M."/>
            <person name="Desjardins C.A."/>
            <person name="Dobbs E."/>
            <person name="Dukaj L."/>
            <person name="Fan L."/>
            <person name="FitzGerald M.G."/>
            <person name="French C."/>
            <person name="Gujja S."/>
            <person name="Hansen K."/>
            <person name="Keifenheim D."/>
            <person name="Levin J.Z."/>
            <person name="Mosher R.A."/>
            <person name="Mueller C.A."/>
            <person name="Pfiffner J."/>
            <person name="Priest M."/>
            <person name="Russ C."/>
            <person name="Smialowska A."/>
            <person name="Swoboda P."/>
            <person name="Sykes S.M."/>
            <person name="Vaughn M."/>
            <person name="Vengrova S."/>
            <person name="Yoder R."/>
            <person name="Zeng Q."/>
            <person name="Allshire R."/>
            <person name="Baulcombe D."/>
            <person name="Birren B.W."/>
            <person name="Brown W."/>
            <person name="Ekwall K."/>
            <person name="Kellis M."/>
            <person name="Leatherwood J."/>
            <person name="Levin H."/>
            <person name="Margalit H."/>
            <person name="Martienssen R."/>
            <person name="Nieduszynski C.A."/>
            <person name="Spatafora J.W."/>
            <person name="Friedman N."/>
            <person name="Dalgaard J.Z."/>
            <person name="Baumann P."/>
            <person name="Niki H."/>
            <person name="Regev A."/>
            <person name="Nusbaum C."/>
        </authorList>
    </citation>
    <scope>NUCLEOTIDE SEQUENCE [LARGE SCALE GENOMIC DNA]</scope>
    <source>
        <strain evidence="5">yFS275 / FY16936</strain>
    </source>
</reference>
<dbReference type="EMBL" id="KE651168">
    <property type="protein sequence ID" value="EEB09392.1"/>
    <property type="molecule type" value="Genomic_DNA"/>
</dbReference>
<evidence type="ECO:0000256" key="1">
    <source>
        <dbReference type="ARBA" id="ARBA00022737"/>
    </source>
</evidence>
<keyword evidence="5" id="KW-1185">Reference proteome</keyword>
<evidence type="ECO:0000256" key="2">
    <source>
        <dbReference type="SAM" id="MobiDB-lite"/>
    </source>
</evidence>
<dbReference type="InterPro" id="IPR051726">
    <property type="entry name" value="Chitin_Synth_Reg"/>
</dbReference>
<dbReference type="InterPro" id="IPR006597">
    <property type="entry name" value="Sel1-like"/>
</dbReference>
<dbReference type="GO" id="GO:0031505">
    <property type="term" value="P:fungal-type cell wall organization"/>
    <property type="evidence" value="ECO:0000318"/>
    <property type="project" value="GO_Central"/>
</dbReference>
<feature type="compositionally biased region" description="Basic and acidic residues" evidence="2">
    <location>
        <begin position="71"/>
        <end position="94"/>
    </location>
</feature>
<dbReference type="SUPFAM" id="SSF81901">
    <property type="entry name" value="HCP-like"/>
    <property type="match status" value="2"/>
</dbReference>
<feature type="compositionally biased region" description="Basic and acidic residues" evidence="2">
    <location>
        <begin position="834"/>
        <end position="850"/>
    </location>
</feature>
<keyword evidence="1" id="KW-0677">Repeat</keyword>
<feature type="compositionally biased region" description="Low complexity" evidence="2">
    <location>
        <begin position="173"/>
        <end position="186"/>
    </location>
</feature>
<organism evidence="3 5">
    <name type="scientific">Schizosaccharomyces japonicus (strain yFS275 / FY16936)</name>
    <name type="common">Fission yeast</name>
    <dbReference type="NCBI Taxonomy" id="402676"/>
    <lineage>
        <taxon>Eukaryota</taxon>
        <taxon>Fungi</taxon>
        <taxon>Dikarya</taxon>
        <taxon>Ascomycota</taxon>
        <taxon>Taphrinomycotina</taxon>
        <taxon>Schizosaccharomycetes</taxon>
        <taxon>Schizosaccharomycetales</taxon>
        <taxon>Schizosaccharomycetaceae</taxon>
        <taxon>Schizosaccharomyces</taxon>
    </lineage>
</organism>
<name>B6K788_SCHJY</name>
<dbReference type="STRING" id="402676.B6K788"/>
<dbReference type="OMA" id="DSDCTIM"/>
<dbReference type="Pfam" id="PF08238">
    <property type="entry name" value="Sel1"/>
    <property type="match status" value="6"/>
</dbReference>
<dbReference type="Gene3D" id="1.25.40.10">
    <property type="entry name" value="Tetratricopeptide repeat domain"/>
    <property type="match status" value="1"/>
</dbReference>
<accession>B6K788</accession>
<feature type="region of interest" description="Disordered" evidence="2">
    <location>
        <begin position="135"/>
        <end position="161"/>
    </location>
</feature>
<protein>
    <submittedName>
        <fullName evidence="3">Chitin synthase regulatory factor Chr3</fullName>
    </submittedName>
</protein>
<feature type="compositionally biased region" description="Polar residues" evidence="2">
    <location>
        <begin position="59"/>
        <end position="70"/>
    </location>
</feature>
<evidence type="ECO:0000313" key="3">
    <source>
        <dbReference type="EMBL" id="EEB09392.1"/>
    </source>
</evidence>
<gene>
    <name evidence="4" type="primary">cfh1</name>
    <name evidence="3" type="ORF">SJAG_04595</name>
</gene>
<sequence>MSEKVPLRFRPTSRYPTLPPASTGNLNENVHSTGPKRPVEQHRHHVVSSQLAPEPVVPVSNSYSAAPSDSTHMERKAPSQVPMKDHANVEDGSKGRKLNIPRARTIRHAQKRISYVPYGGFDDFLDYYSSKDVVPEPNIPESSEEDTSGDESDILPSVPETGYPEVLHEVDGEATWSSTSSETEPSVLRNSTNAPAAINQRPRGPPVPQEAPFGAPTGSHANQNVFEERGTRRQTPAHAAPTPVPASGANGRPRGGLRNLPRSPTPRTRVVRNAALAAAAAPAPMPAPVAAESPFHVAERPAPRSAQHSSNGAPHPNSHRAPAERGQLPRNQHQRLPPHEANAQPAAHSSPEIHSPTPRYPVSKRKVHPNGANNSTIPPVPPLPATVKAQAQPAKIVSPPSIASRTSIPSQPSTSSLISHTSNPSSLNGKSRVSSTSSDAILCHPDDKVIVPEPETVTHEQVMHYEEKMFMEGTTPQSEVQLAKYYLQALEALENAASPSDLDPTVITMRKQSYTARAIELLKRNAFPSKTKDIVPEALFLIGQFNSSGTLGFRRDPVRAFDLYNLAAKRGHPQSIYRVAVCLQTGTGVKQDYQKCVAMYKHAADYAVVEAMYKIGLIHLHGLFGEPKNPALGIQWLQRACKPKGQDAARAMYDLAQIYEQPQKYETSATPKMIFELYKQSAIYGYPPAQYKLGECFEHGYLGIMPEPRRSIFWYTKAAENDYPEAELGLSGWYLTGADGLLPKSEQEAMLWAHRAATKGLAKAQFAVGYMMEKGIGVPADPAAAHSWYLRAANQGFKKAKARLSEQALAQKNATTSNAGNKTLNKVSSNRKAPVNDKRKDKNHEQCIIA</sequence>
<dbReference type="InterPro" id="IPR011990">
    <property type="entry name" value="TPR-like_helical_dom_sf"/>
</dbReference>
<evidence type="ECO:0000313" key="4">
    <source>
        <dbReference type="JaponicusDB" id="SJAG_04595"/>
    </source>
</evidence>
<proteinExistence type="predicted"/>
<dbReference type="SMART" id="SM00671">
    <property type="entry name" value="SEL1"/>
    <property type="match status" value="7"/>
</dbReference>
<dbReference type="PANTHER" id="PTHR46430">
    <property type="entry name" value="PROTEIN SKT5-RELATED"/>
    <property type="match status" value="1"/>
</dbReference>
<feature type="region of interest" description="Disordered" evidence="2">
    <location>
        <begin position="811"/>
        <end position="850"/>
    </location>
</feature>
<feature type="compositionally biased region" description="Polar residues" evidence="2">
    <location>
        <begin position="20"/>
        <end position="32"/>
    </location>
</feature>
<dbReference type="VEuPathDB" id="FungiDB:SJAG_04595"/>
<feature type="compositionally biased region" description="Low complexity" evidence="2">
    <location>
        <begin position="236"/>
        <end position="282"/>
    </location>
</feature>
<feature type="compositionally biased region" description="Acidic residues" evidence="2">
    <location>
        <begin position="142"/>
        <end position="153"/>
    </location>
</feature>
<dbReference type="PANTHER" id="PTHR46430:SF3">
    <property type="entry name" value="ACTIVATOR OF C KINASE PROTEIN 1"/>
    <property type="match status" value="1"/>
</dbReference>
<dbReference type="OrthoDB" id="272077at2759"/>
<evidence type="ECO:0000313" key="5">
    <source>
        <dbReference type="Proteomes" id="UP000001744"/>
    </source>
</evidence>
<feature type="compositionally biased region" description="Polar residues" evidence="2">
    <location>
        <begin position="811"/>
        <end position="831"/>
    </location>
</feature>
<dbReference type="RefSeq" id="XP_002175685.1">
    <property type="nucleotide sequence ID" value="XM_002175649.2"/>
</dbReference>
<feature type="region of interest" description="Disordered" evidence="2">
    <location>
        <begin position="1"/>
        <end position="97"/>
    </location>
</feature>